<evidence type="ECO:0000313" key="3">
    <source>
        <dbReference type="Proteomes" id="UP000437638"/>
    </source>
</evidence>
<organism evidence="2 3">
    <name type="scientific">Vreelandella zhuhanensis</name>
    <dbReference type="NCBI Taxonomy" id="2684210"/>
    <lineage>
        <taxon>Bacteria</taxon>
        <taxon>Pseudomonadati</taxon>
        <taxon>Pseudomonadota</taxon>
        <taxon>Gammaproteobacteria</taxon>
        <taxon>Oceanospirillales</taxon>
        <taxon>Halomonadaceae</taxon>
        <taxon>Vreelandella</taxon>
    </lineage>
</organism>
<dbReference type="Pfam" id="PF07963">
    <property type="entry name" value="N_methyl"/>
    <property type="match status" value="1"/>
</dbReference>
<accession>A0A7X3H410</accession>
<reference evidence="2 3" key="1">
    <citation type="submission" date="2019-12" db="EMBL/GenBank/DDBJ databases">
        <title>Halomonas rutogse sp. nov. isolated from two lakes on Tibetan Plateau.</title>
        <authorList>
            <person name="Gao P."/>
        </authorList>
    </citation>
    <scope>NUCLEOTIDE SEQUENCE [LARGE SCALE GENOMIC DNA]</scope>
    <source>
        <strain evidence="2 3">ZH2S</strain>
    </source>
</reference>
<keyword evidence="3" id="KW-1185">Reference proteome</keyword>
<evidence type="ECO:0000256" key="1">
    <source>
        <dbReference type="SAM" id="Phobius"/>
    </source>
</evidence>
<comment type="caution">
    <text evidence="2">The sequence shown here is derived from an EMBL/GenBank/DDBJ whole genome shotgun (WGS) entry which is preliminary data.</text>
</comment>
<dbReference type="AlphaFoldDB" id="A0A7X3H410"/>
<dbReference type="EMBL" id="WTKP01000008">
    <property type="protein sequence ID" value="MWJ29035.1"/>
    <property type="molecule type" value="Genomic_DNA"/>
</dbReference>
<keyword evidence="1" id="KW-0472">Membrane</keyword>
<protein>
    <submittedName>
        <fullName evidence="2">Prepilin-type N-terminal cleavage/methylation domain-containing protein</fullName>
    </submittedName>
</protein>
<keyword evidence="1" id="KW-0812">Transmembrane</keyword>
<gene>
    <name evidence="2" type="ORF">GPM19_12640</name>
</gene>
<dbReference type="PROSITE" id="PS00409">
    <property type="entry name" value="PROKAR_NTER_METHYL"/>
    <property type="match status" value="1"/>
</dbReference>
<keyword evidence="1" id="KW-1133">Transmembrane helix</keyword>
<proteinExistence type="predicted"/>
<dbReference type="RefSeq" id="WP_160419375.1">
    <property type="nucleotide sequence ID" value="NZ_WTKP01000008.1"/>
</dbReference>
<dbReference type="InterPro" id="IPR012902">
    <property type="entry name" value="N_methyl_site"/>
</dbReference>
<name>A0A7X3H410_9GAMM</name>
<sequence>MSFYRQKGFTLVELMVAMVIGTIIVLGAGQLFLTTFQTFRQVDELSRKQETLIFAANTLVRSIRRGEIARFEIRSPDDSDWDAHTIYDTQENDHVVGGLRECGEEVLIVEDSVLSNVYIVTLCLENEETPIVFRVADRRTIINN</sequence>
<dbReference type="NCBIfam" id="TIGR02532">
    <property type="entry name" value="IV_pilin_GFxxxE"/>
    <property type="match status" value="1"/>
</dbReference>
<feature type="transmembrane region" description="Helical" evidence="1">
    <location>
        <begin position="12"/>
        <end position="33"/>
    </location>
</feature>
<dbReference type="Proteomes" id="UP000437638">
    <property type="component" value="Unassembled WGS sequence"/>
</dbReference>
<evidence type="ECO:0000313" key="2">
    <source>
        <dbReference type="EMBL" id="MWJ29035.1"/>
    </source>
</evidence>